<accession>A0A0E9XAT4</accession>
<sequence length="58" mass="6793">MLLYSSLNQSHEMKFQQCKTTGSWNFLFQTNTRIANRQQTAVNSRLNQVLRVVRYAVA</sequence>
<evidence type="ECO:0000313" key="1">
    <source>
        <dbReference type="EMBL" id="JAH99857.1"/>
    </source>
</evidence>
<protein>
    <submittedName>
        <fullName evidence="1">Uncharacterized protein</fullName>
    </submittedName>
</protein>
<name>A0A0E9XAT4_ANGAN</name>
<proteinExistence type="predicted"/>
<dbReference type="EMBL" id="GBXM01008720">
    <property type="protein sequence ID" value="JAH99857.1"/>
    <property type="molecule type" value="Transcribed_RNA"/>
</dbReference>
<reference evidence="1" key="2">
    <citation type="journal article" date="2015" name="Fish Shellfish Immunol.">
        <title>Early steps in the European eel (Anguilla anguilla)-Vibrio vulnificus interaction in the gills: Role of the RtxA13 toxin.</title>
        <authorList>
            <person name="Callol A."/>
            <person name="Pajuelo D."/>
            <person name="Ebbesson L."/>
            <person name="Teles M."/>
            <person name="MacKenzie S."/>
            <person name="Amaro C."/>
        </authorList>
    </citation>
    <scope>NUCLEOTIDE SEQUENCE</scope>
</reference>
<organism evidence="1">
    <name type="scientific">Anguilla anguilla</name>
    <name type="common">European freshwater eel</name>
    <name type="synonym">Muraena anguilla</name>
    <dbReference type="NCBI Taxonomy" id="7936"/>
    <lineage>
        <taxon>Eukaryota</taxon>
        <taxon>Metazoa</taxon>
        <taxon>Chordata</taxon>
        <taxon>Craniata</taxon>
        <taxon>Vertebrata</taxon>
        <taxon>Euteleostomi</taxon>
        <taxon>Actinopterygii</taxon>
        <taxon>Neopterygii</taxon>
        <taxon>Teleostei</taxon>
        <taxon>Anguilliformes</taxon>
        <taxon>Anguillidae</taxon>
        <taxon>Anguilla</taxon>
    </lineage>
</organism>
<reference evidence="1" key="1">
    <citation type="submission" date="2014-11" db="EMBL/GenBank/DDBJ databases">
        <authorList>
            <person name="Amaro Gonzalez C."/>
        </authorList>
    </citation>
    <scope>NUCLEOTIDE SEQUENCE</scope>
</reference>
<dbReference type="AlphaFoldDB" id="A0A0E9XAT4"/>